<evidence type="ECO:0000259" key="3">
    <source>
        <dbReference type="PROSITE" id="PS51781"/>
    </source>
</evidence>
<dbReference type="PROSITE" id="PS51781">
    <property type="entry name" value="SH3B"/>
    <property type="match status" value="1"/>
</dbReference>
<sequence length="306" mass="34162">MLDNFREWLSDNLRYILLGLAILVVLVVLFFGIKALTGGASDKDKKPDAQTEQQKGSDDTKKSKDSDADAKAQDEKKEDENSLEKNAYPEVNSLIDAFYTAWGDKNVDRMKELTDSFDATDEAKVLNATYIESYSNINVYTKKGLTDDSYVVFVSYDLKFADVATPAPGLAQLYVVKKDDKYTIHNDKSDTEVNEYIDKTNQDEDVKKLISEVETNLNKAMESDADLKAFEEQLGQETSMASMADNGSTLTTQDVCNMRSEAGTDGEILQELQAGTKVTKVDNAENNWIQVEYNGQTGYIFGDLLQ</sequence>
<dbReference type="AlphaFoldDB" id="A0A4P6M509"/>
<keyword evidence="2" id="KW-0472">Membrane</keyword>
<dbReference type="InterPro" id="IPR003646">
    <property type="entry name" value="SH3-like_bac-type"/>
</dbReference>
<proteinExistence type="predicted"/>
<feature type="region of interest" description="Disordered" evidence="1">
    <location>
        <begin position="39"/>
        <end position="85"/>
    </location>
</feature>
<dbReference type="Pfam" id="PF08239">
    <property type="entry name" value="SH3_3"/>
    <property type="match status" value="1"/>
</dbReference>
<feature type="transmembrane region" description="Helical" evidence="2">
    <location>
        <begin position="15"/>
        <end position="36"/>
    </location>
</feature>
<keyword evidence="2" id="KW-1133">Transmembrane helix</keyword>
<gene>
    <name evidence="4" type="ORF">PMF13cell1_04858</name>
</gene>
<accession>A0A4P6M509</accession>
<dbReference type="RefSeq" id="WP_130182422.1">
    <property type="nucleotide sequence ID" value="NZ_CP035945.1"/>
</dbReference>
<feature type="domain" description="SH3b" evidence="3">
    <location>
        <begin position="245"/>
        <end position="306"/>
    </location>
</feature>
<evidence type="ECO:0000256" key="2">
    <source>
        <dbReference type="SAM" id="Phobius"/>
    </source>
</evidence>
<reference evidence="4 5" key="1">
    <citation type="submission" date="2019-01" db="EMBL/GenBank/DDBJ databases">
        <title>PMF-metabolizing Aryl O-demethylase.</title>
        <authorList>
            <person name="Kim M."/>
        </authorList>
    </citation>
    <scope>NUCLEOTIDE SEQUENCE [LARGE SCALE GENOMIC DNA]</scope>
    <source>
        <strain evidence="4 5">PMF1</strain>
    </source>
</reference>
<feature type="compositionally biased region" description="Basic and acidic residues" evidence="1">
    <location>
        <begin position="41"/>
        <end position="83"/>
    </location>
</feature>
<dbReference type="EMBL" id="CP035945">
    <property type="protein sequence ID" value="QBE99285.1"/>
    <property type="molecule type" value="Genomic_DNA"/>
</dbReference>
<keyword evidence="2" id="KW-0812">Transmembrane</keyword>
<organism evidence="4 5">
    <name type="scientific">Blautia producta</name>
    <dbReference type="NCBI Taxonomy" id="33035"/>
    <lineage>
        <taxon>Bacteria</taxon>
        <taxon>Bacillati</taxon>
        <taxon>Bacillota</taxon>
        <taxon>Clostridia</taxon>
        <taxon>Lachnospirales</taxon>
        <taxon>Lachnospiraceae</taxon>
        <taxon>Blautia</taxon>
    </lineage>
</organism>
<dbReference type="KEGG" id="bpro:PMF13cell1_04858"/>
<dbReference type="SMART" id="SM00287">
    <property type="entry name" value="SH3b"/>
    <property type="match status" value="1"/>
</dbReference>
<evidence type="ECO:0000313" key="5">
    <source>
        <dbReference type="Proteomes" id="UP000289794"/>
    </source>
</evidence>
<evidence type="ECO:0000313" key="4">
    <source>
        <dbReference type="EMBL" id="QBE99285.1"/>
    </source>
</evidence>
<protein>
    <recommendedName>
        <fullName evidence="3">SH3b domain-containing protein</fullName>
    </recommendedName>
</protein>
<dbReference type="Proteomes" id="UP000289794">
    <property type="component" value="Chromosome"/>
</dbReference>
<name>A0A4P6M509_9FIRM</name>
<evidence type="ECO:0000256" key="1">
    <source>
        <dbReference type="SAM" id="MobiDB-lite"/>
    </source>
</evidence>
<dbReference type="Gene3D" id="2.30.30.40">
    <property type="entry name" value="SH3 Domains"/>
    <property type="match status" value="1"/>
</dbReference>